<proteinExistence type="predicted"/>
<keyword evidence="2" id="KW-1185">Reference proteome</keyword>
<sequence>MLSADVVIDFNRSPLRQLQFARPKACTTSLAVSFSTNPLLLVTYLVPPPPNLSRFTFRSYLFFLADRQTPQAAPVSAPSNDGLTNSISTFSYDPKTRSESTVRSDYLLANWVQQN</sequence>
<reference evidence="3" key="1">
    <citation type="submission" date="2017-02" db="UniProtKB">
        <authorList>
            <consortium name="WormBaseParasite"/>
        </authorList>
    </citation>
    <scope>IDENTIFICATION</scope>
</reference>
<dbReference type="Proteomes" id="UP000267029">
    <property type="component" value="Unassembled WGS sequence"/>
</dbReference>
<dbReference type="AlphaFoldDB" id="A0A0R3U827"/>
<name>A0A0R3U827_MESCO</name>
<dbReference type="WBParaSite" id="MCOS_0000300501-mRNA-1">
    <property type="protein sequence ID" value="MCOS_0000300501-mRNA-1"/>
    <property type="gene ID" value="MCOS_0000300501"/>
</dbReference>
<reference evidence="1 2" key="2">
    <citation type="submission" date="2018-10" db="EMBL/GenBank/DDBJ databases">
        <authorList>
            <consortium name="Pathogen Informatics"/>
        </authorList>
    </citation>
    <scope>NUCLEOTIDE SEQUENCE [LARGE SCALE GENOMIC DNA]</scope>
</reference>
<evidence type="ECO:0000313" key="3">
    <source>
        <dbReference type="WBParaSite" id="MCOS_0000300501-mRNA-1"/>
    </source>
</evidence>
<accession>A0A0R3U827</accession>
<gene>
    <name evidence="1" type="ORF">MCOS_LOCUS3006</name>
</gene>
<protein>
    <submittedName>
        <fullName evidence="1 3">Uncharacterized protein</fullName>
    </submittedName>
</protein>
<organism evidence="3">
    <name type="scientific">Mesocestoides corti</name>
    <name type="common">Flatworm</name>
    <dbReference type="NCBI Taxonomy" id="53468"/>
    <lineage>
        <taxon>Eukaryota</taxon>
        <taxon>Metazoa</taxon>
        <taxon>Spiralia</taxon>
        <taxon>Lophotrochozoa</taxon>
        <taxon>Platyhelminthes</taxon>
        <taxon>Cestoda</taxon>
        <taxon>Eucestoda</taxon>
        <taxon>Cyclophyllidea</taxon>
        <taxon>Mesocestoididae</taxon>
        <taxon>Mesocestoides</taxon>
    </lineage>
</organism>
<evidence type="ECO:0000313" key="1">
    <source>
        <dbReference type="EMBL" id="VDD77003.1"/>
    </source>
</evidence>
<dbReference type="EMBL" id="UXSR01000588">
    <property type="protein sequence ID" value="VDD77003.1"/>
    <property type="molecule type" value="Genomic_DNA"/>
</dbReference>
<evidence type="ECO:0000313" key="2">
    <source>
        <dbReference type="Proteomes" id="UP000267029"/>
    </source>
</evidence>